<dbReference type="SUPFAM" id="SSF52172">
    <property type="entry name" value="CheY-like"/>
    <property type="match status" value="1"/>
</dbReference>
<keyword evidence="4 7" id="KW-0238">DNA-binding</keyword>
<gene>
    <name evidence="10" type="ORF">E5982_04380</name>
</gene>
<keyword evidence="3" id="KW-0805">Transcription regulation</keyword>
<dbReference type="InterPro" id="IPR001867">
    <property type="entry name" value="OmpR/PhoB-type_DNA-bd"/>
</dbReference>
<keyword evidence="5" id="KW-0804">Transcription</keyword>
<evidence type="ECO:0000313" key="10">
    <source>
        <dbReference type="EMBL" id="TJW11446.1"/>
    </source>
</evidence>
<reference evidence="10 11" key="1">
    <citation type="submission" date="2019-04" db="EMBL/GenBank/DDBJ databases">
        <title>Microbes associate with the intestines of laboratory mice.</title>
        <authorList>
            <person name="Navarre W."/>
            <person name="Wong E."/>
            <person name="Huang K.C."/>
            <person name="Tropini C."/>
            <person name="Ng K."/>
            <person name="Yu B."/>
        </authorList>
    </citation>
    <scope>NUCLEOTIDE SEQUENCE [LARGE SCALE GENOMIC DNA]</scope>
    <source>
        <strain evidence="10 11">NM48_B13</strain>
    </source>
</reference>
<dbReference type="InterPro" id="IPR016032">
    <property type="entry name" value="Sig_transdc_resp-reg_C-effctor"/>
</dbReference>
<feature type="domain" description="OmpR/PhoB-type" evidence="9">
    <location>
        <begin position="191"/>
        <end position="288"/>
    </location>
</feature>
<sequence>MPKNCQFEQVILPARSAALYTLSQSWVRVAIGHARCEVRPWPGRTACGTAAENRERGGRMGLVYFADDDFDARALVKGYLALDGHAVECFECGEALLGAFLQNPCDLVILDVMMPGADGLEILKRLRAVSDVPVIMLTAKNEEEDCVCGFSRGADDYIGKPFRPILLRGKVHALLSRARLSTEERPSSPLAKDLQCGNLRSEAGGKLFFVGSRPLALTPLERSYLRLMMENFDAPVSREGALERVWGLKEQGSRVVDETNRRVRMKLVELGSTVALESIWGFGYVLKAREK</sequence>
<dbReference type="GO" id="GO:0006355">
    <property type="term" value="P:regulation of DNA-templated transcription"/>
    <property type="evidence" value="ECO:0007669"/>
    <property type="project" value="InterPro"/>
</dbReference>
<evidence type="ECO:0000256" key="7">
    <source>
        <dbReference type="PROSITE-ProRule" id="PRU01091"/>
    </source>
</evidence>
<dbReference type="CDD" id="cd00383">
    <property type="entry name" value="trans_reg_C"/>
    <property type="match status" value="1"/>
</dbReference>
<feature type="DNA-binding region" description="OmpR/PhoB-type" evidence="7">
    <location>
        <begin position="191"/>
        <end position="288"/>
    </location>
</feature>
<evidence type="ECO:0000256" key="3">
    <source>
        <dbReference type="ARBA" id="ARBA00023015"/>
    </source>
</evidence>
<dbReference type="CDD" id="cd17574">
    <property type="entry name" value="REC_OmpR"/>
    <property type="match status" value="1"/>
</dbReference>
<dbReference type="InterPro" id="IPR036388">
    <property type="entry name" value="WH-like_DNA-bd_sf"/>
</dbReference>
<dbReference type="PANTHER" id="PTHR48111">
    <property type="entry name" value="REGULATOR OF RPOS"/>
    <property type="match status" value="1"/>
</dbReference>
<keyword evidence="11" id="KW-1185">Reference proteome</keyword>
<dbReference type="PANTHER" id="PTHR48111:SF1">
    <property type="entry name" value="TWO-COMPONENT RESPONSE REGULATOR ORR33"/>
    <property type="match status" value="1"/>
</dbReference>
<dbReference type="GO" id="GO:0032993">
    <property type="term" value="C:protein-DNA complex"/>
    <property type="evidence" value="ECO:0007669"/>
    <property type="project" value="TreeGrafter"/>
</dbReference>
<evidence type="ECO:0000256" key="1">
    <source>
        <dbReference type="ARBA" id="ARBA00022553"/>
    </source>
</evidence>
<name>A0A3N0AC48_9ACTN</name>
<feature type="modified residue" description="4-aspartylphosphate" evidence="6">
    <location>
        <position position="111"/>
    </location>
</feature>
<dbReference type="GO" id="GO:0000156">
    <property type="term" value="F:phosphorelay response regulator activity"/>
    <property type="evidence" value="ECO:0007669"/>
    <property type="project" value="TreeGrafter"/>
</dbReference>
<evidence type="ECO:0000259" key="9">
    <source>
        <dbReference type="PROSITE" id="PS51755"/>
    </source>
</evidence>
<dbReference type="GO" id="GO:0005829">
    <property type="term" value="C:cytosol"/>
    <property type="evidence" value="ECO:0007669"/>
    <property type="project" value="TreeGrafter"/>
</dbReference>
<dbReference type="SUPFAM" id="SSF46894">
    <property type="entry name" value="C-terminal effector domain of the bipartite response regulators"/>
    <property type="match status" value="1"/>
</dbReference>
<dbReference type="InterPro" id="IPR001789">
    <property type="entry name" value="Sig_transdc_resp-reg_receiver"/>
</dbReference>
<dbReference type="SMART" id="SM00862">
    <property type="entry name" value="Trans_reg_C"/>
    <property type="match status" value="1"/>
</dbReference>
<evidence type="ECO:0000256" key="2">
    <source>
        <dbReference type="ARBA" id="ARBA00023012"/>
    </source>
</evidence>
<dbReference type="PROSITE" id="PS50110">
    <property type="entry name" value="RESPONSE_REGULATORY"/>
    <property type="match status" value="1"/>
</dbReference>
<feature type="domain" description="Response regulatory" evidence="8">
    <location>
        <begin position="62"/>
        <end position="175"/>
    </location>
</feature>
<keyword evidence="2" id="KW-0902">Two-component regulatory system</keyword>
<proteinExistence type="predicted"/>
<dbReference type="AlphaFoldDB" id="A0A3N0AC48"/>
<evidence type="ECO:0000256" key="4">
    <source>
        <dbReference type="ARBA" id="ARBA00023125"/>
    </source>
</evidence>
<protein>
    <submittedName>
        <fullName evidence="10">Response regulator transcription factor</fullName>
    </submittedName>
</protein>
<dbReference type="EMBL" id="SSTM01000002">
    <property type="protein sequence ID" value="TJW11446.1"/>
    <property type="molecule type" value="Genomic_DNA"/>
</dbReference>
<dbReference type="Gene3D" id="1.10.10.10">
    <property type="entry name" value="Winged helix-like DNA-binding domain superfamily/Winged helix DNA-binding domain"/>
    <property type="match status" value="1"/>
</dbReference>
<dbReference type="PROSITE" id="PS51755">
    <property type="entry name" value="OMPR_PHOB"/>
    <property type="match status" value="1"/>
</dbReference>
<dbReference type="Proteomes" id="UP000309454">
    <property type="component" value="Unassembled WGS sequence"/>
</dbReference>
<dbReference type="GO" id="GO:0000976">
    <property type="term" value="F:transcription cis-regulatory region binding"/>
    <property type="evidence" value="ECO:0007669"/>
    <property type="project" value="TreeGrafter"/>
</dbReference>
<dbReference type="Pfam" id="PF00072">
    <property type="entry name" value="Response_reg"/>
    <property type="match status" value="1"/>
</dbReference>
<evidence type="ECO:0000259" key="8">
    <source>
        <dbReference type="PROSITE" id="PS50110"/>
    </source>
</evidence>
<dbReference type="InterPro" id="IPR039420">
    <property type="entry name" value="WalR-like"/>
</dbReference>
<organism evidence="10 11">
    <name type="scientific">Parvibacter caecicola</name>
    <dbReference type="NCBI Taxonomy" id="747645"/>
    <lineage>
        <taxon>Bacteria</taxon>
        <taxon>Bacillati</taxon>
        <taxon>Actinomycetota</taxon>
        <taxon>Coriobacteriia</taxon>
        <taxon>Coriobacteriales</taxon>
        <taxon>Coriobacteriaceae</taxon>
        <taxon>Parvibacter</taxon>
    </lineage>
</organism>
<evidence type="ECO:0000256" key="6">
    <source>
        <dbReference type="PROSITE-ProRule" id="PRU00169"/>
    </source>
</evidence>
<dbReference type="SMART" id="SM00448">
    <property type="entry name" value="REC"/>
    <property type="match status" value="1"/>
</dbReference>
<dbReference type="OrthoDB" id="9775518at2"/>
<comment type="caution">
    <text evidence="10">The sequence shown here is derived from an EMBL/GenBank/DDBJ whole genome shotgun (WGS) entry which is preliminary data.</text>
</comment>
<keyword evidence="1 6" id="KW-0597">Phosphoprotein</keyword>
<evidence type="ECO:0000256" key="5">
    <source>
        <dbReference type="ARBA" id="ARBA00023163"/>
    </source>
</evidence>
<dbReference type="Pfam" id="PF00486">
    <property type="entry name" value="Trans_reg_C"/>
    <property type="match status" value="1"/>
</dbReference>
<evidence type="ECO:0000313" key="11">
    <source>
        <dbReference type="Proteomes" id="UP000309454"/>
    </source>
</evidence>
<accession>A0A3N0AC48</accession>
<dbReference type="InterPro" id="IPR011006">
    <property type="entry name" value="CheY-like_superfamily"/>
</dbReference>
<dbReference type="Gene3D" id="3.40.50.2300">
    <property type="match status" value="1"/>
</dbReference>